<evidence type="ECO:0000256" key="1">
    <source>
        <dbReference type="SAM" id="MobiDB-lite"/>
    </source>
</evidence>
<feature type="signal peptide" evidence="2">
    <location>
        <begin position="1"/>
        <end position="28"/>
    </location>
</feature>
<keyword evidence="6" id="KW-1185">Reference proteome</keyword>
<accession>A0A2X4REK1</accession>
<name>A0A2X4REK1_9CORY</name>
<evidence type="ECO:0000313" key="6">
    <source>
        <dbReference type="Proteomes" id="UP000594905"/>
    </source>
</evidence>
<organism evidence="4 5">
    <name type="scientific">Corynebacterium minutissimum</name>
    <dbReference type="NCBI Taxonomy" id="38301"/>
    <lineage>
        <taxon>Bacteria</taxon>
        <taxon>Bacillati</taxon>
        <taxon>Actinomycetota</taxon>
        <taxon>Actinomycetes</taxon>
        <taxon>Mycobacteriales</taxon>
        <taxon>Corynebacteriaceae</taxon>
        <taxon>Corynebacterium</taxon>
    </lineage>
</organism>
<dbReference type="Proteomes" id="UP000594905">
    <property type="component" value="Chromosome"/>
</dbReference>
<feature type="compositionally biased region" description="Low complexity" evidence="1">
    <location>
        <begin position="43"/>
        <end position="56"/>
    </location>
</feature>
<feature type="compositionally biased region" description="Low complexity" evidence="1">
    <location>
        <begin position="328"/>
        <end position="344"/>
    </location>
</feature>
<feature type="chain" id="PRO_5039309593" evidence="2">
    <location>
        <begin position="29"/>
        <end position="344"/>
    </location>
</feature>
<dbReference type="OrthoDB" id="4535618at2"/>
<dbReference type="EMBL" id="LS483460">
    <property type="protein sequence ID" value="SQI00451.1"/>
    <property type="molecule type" value="Genomic_DNA"/>
</dbReference>
<keyword evidence="2" id="KW-0732">Signal</keyword>
<evidence type="ECO:0000313" key="3">
    <source>
        <dbReference type="EMBL" id="QPS60666.1"/>
    </source>
</evidence>
<feature type="compositionally biased region" description="Low complexity" evidence="1">
    <location>
        <begin position="291"/>
        <end position="320"/>
    </location>
</feature>
<evidence type="ECO:0000313" key="5">
    <source>
        <dbReference type="Proteomes" id="UP000249264"/>
    </source>
</evidence>
<dbReference type="EMBL" id="CP065689">
    <property type="protein sequence ID" value="QPS60666.1"/>
    <property type="molecule type" value="Genomic_DNA"/>
</dbReference>
<proteinExistence type="predicted"/>
<sequence>MFYPQPLHRAVSARAGAALLACALGASALSACTPPNEQDADSSRATSSAPATPAPISHKKGSSQLAAVDDQVGQILKGDDQKAITYYRIETGMHMGSPTEHTPRYALSLIKLYIATYVIEHGSFEDKYVALDMIADSSDESAGKLFKKYPRSIDSIAKEYGLTSTSAGKDWGHSKTSTYDVVRFIVQLMEDDPTHPVLVAMAHADEVSADGYQQDYGTAALSDVVGTKWGWSDSKDRHSSVSFSENFVVAASIEGSADELTSYVRKEITGKNLVKGNNLNKEALAHPEAFSSTPTPSSTSSSGTTSPSSTSSGMQTTSELKSTEKTTTKATSTVTSTSPAAEKK</sequence>
<dbReference type="GeneID" id="70783646"/>
<dbReference type="SUPFAM" id="SSF56601">
    <property type="entry name" value="beta-lactamase/transpeptidase-like"/>
    <property type="match status" value="1"/>
</dbReference>
<dbReference type="InterPro" id="IPR012338">
    <property type="entry name" value="Beta-lactam/transpept-like"/>
</dbReference>
<feature type="region of interest" description="Disordered" evidence="1">
    <location>
        <begin position="33"/>
        <end position="63"/>
    </location>
</feature>
<feature type="region of interest" description="Disordered" evidence="1">
    <location>
        <begin position="288"/>
        <end position="344"/>
    </location>
</feature>
<dbReference type="KEGG" id="cmin:NCTC10288_01763"/>
<dbReference type="Proteomes" id="UP000249264">
    <property type="component" value="Chromosome 1"/>
</dbReference>
<reference evidence="4 5" key="1">
    <citation type="submission" date="2018-06" db="EMBL/GenBank/DDBJ databases">
        <authorList>
            <consortium name="Pathogen Informatics"/>
            <person name="Doyle S."/>
        </authorList>
    </citation>
    <scope>NUCLEOTIDE SEQUENCE [LARGE SCALE GENOMIC DNA]</scope>
    <source>
        <strain evidence="4 5">NCTC10288</strain>
    </source>
</reference>
<evidence type="ECO:0000256" key="2">
    <source>
        <dbReference type="SAM" id="SignalP"/>
    </source>
</evidence>
<dbReference type="RefSeq" id="WP_052319673.1">
    <property type="nucleotide sequence ID" value="NZ_CP065689.1"/>
</dbReference>
<protein>
    <submittedName>
        <fullName evidence="4">Lipoprotein</fullName>
    </submittedName>
</protein>
<keyword evidence="4" id="KW-0449">Lipoprotein</keyword>
<dbReference type="Gene3D" id="3.40.710.10">
    <property type="entry name" value="DD-peptidase/beta-lactamase superfamily"/>
    <property type="match status" value="1"/>
</dbReference>
<reference evidence="3 6" key="2">
    <citation type="submission" date="2020-12" db="EMBL/GenBank/DDBJ databases">
        <title>FDA dAtabase for Regulatory Grade micrObial Sequences (FDA-ARGOS): Supporting development and validation of Infectious Disease Dx tests.</title>
        <authorList>
            <person name="Sproer C."/>
            <person name="Gronow S."/>
            <person name="Severitt S."/>
            <person name="Schroder I."/>
            <person name="Tallon L."/>
            <person name="Sadzewicz L."/>
            <person name="Zhao X."/>
            <person name="Boylan J."/>
            <person name="Ott S."/>
            <person name="Bowen H."/>
            <person name="Vavikolanu K."/>
            <person name="Mehta A."/>
            <person name="Aluvathingal J."/>
            <person name="Nadendla S."/>
            <person name="Lowell S."/>
            <person name="Myers T."/>
            <person name="Yan Y."/>
            <person name="Sichtig H."/>
        </authorList>
    </citation>
    <scope>NUCLEOTIDE SEQUENCE [LARGE SCALE GENOMIC DNA]</scope>
    <source>
        <strain evidence="3 6">FDAARGOS_894</strain>
    </source>
</reference>
<dbReference type="AlphaFoldDB" id="A0A2X4REK1"/>
<evidence type="ECO:0000313" key="4">
    <source>
        <dbReference type="EMBL" id="SQI00451.1"/>
    </source>
</evidence>
<gene>
    <name evidence="4" type="primary">lppW</name>
    <name evidence="3" type="ORF">I6G51_05705</name>
    <name evidence="4" type="ORF">NCTC10288_01763</name>
</gene>